<keyword evidence="4" id="KW-1185">Reference proteome</keyword>
<keyword evidence="2" id="KW-0472">Membrane</keyword>
<accession>A0ABW1I6N4</accession>
<proteinExistence type="predicted"/>
<protein>
    <submittedName>
        <fullName evidence="3">Uncharacterized protein</fullName>
    </submittedName>
</protein>
<feature type="transmembrane region" description="Helical" evidence="2">
    <location>
        <begin position="55"/>
        <end position="77"/>
    </location>
</feature>
<keyword evidence="2" id="KW-1133">Transmembrane helix</keyword>
<reference evidence="4" key="1">
    <citation type="journal article" date="2019" name="Int. J. Syst. Evol. Microbiol.">
        <title>The Global Catalogue of Microorganisms (GCM) 10K type strain sequencing project: providing services to taxonomists for standard genome sequencing and annotation.</title>
        <authorList>
            <consortium name="The Broad Institute Genomics Platform"/>
            <consortium name="The Broad Institute Genome Sequencing Center for Infectious Disease"/>
            <person name="Wu L."/>
            <person name="Ma J."/>
        </authorList>
    </citation>
    <scope>NUCLEOTIDE SEQUENCE [LARGE SCALE GENOMIC DNA]</scope>
    <source>
        <strain evidence="4">CGMCC 4.7397</strain>
    </source>
</reference>
<name>A0ABW1I6N4_9PSEU</name>
<dbReference type="EMBL" id="JBHSQK010000015">
    <property type="protein sequence ID" value="MFC5948369.1"/>
    <property type="molecule type" value="Genomic_DNA"/>
</dbReference>
<organism evidence="3 4">
    <name type="scientific">Pseudonocardia lutea</name>
    <dbReference type="NCBI Taxonomy" id="2172015"/>
    <lineage>
        <taxon>Bacteria</taxon>
        <taxon>Bacillati</taxon>
        <taxon>Actinomycetota</taxon>
        <taxon>Actinomycetes</taxon>
        <taxon>Pseudonocardiales</taxon>
        <taxon>Pseudonocardiaceae</taxon>
        <taxon>Pseudonocardia</taxon>
    </lineage>
</organism>
<dbReference type="RefSeq" id="WP_379565422.1">
    <property type="nucleotide sequence ID" value="NZ_JBHSQK010000015.1"/>
</dbReference>
<evidence type="ECO:0000256" key="1">
    <source>
        <dbReference type="SAM" id="MobiDB-lite"/>
    </source>
</evidence>
<sequence>MSDERGDGRRPREGGPGPGGDRAPWDRGSDPALAALETELAGVARRVERRIDPGVAALVAAIGTLAVVGALLLPWVGGATGWQLLVGGESAGPLPRLFTYTATAFGIVASVLALTTRYWALAWISAVGCGISLVNGVWAVWSRQTGVPEGVEGPGPGLILAVVGVALLTFTWARISLQRR</sequence>
<evidence type="ECO:0000313" key="3">
    <source>
        <dbReference type="EMBL" id="MFC5948369.1"/>
    </source>
</evidence>
<feature type="region of interest" description="Disordered" evidence="1">
    <location>
        <begin position="1"/>
        <end position="28"/>
    </location>
</feature>
<feature type="transmembrane region" description="Helical" evidence="2">
    <location>
        <begin position="121"/>
        <end position="141"/>
    </location>
</feature>
<feature type="compositionally biased region" description="Basic and acidic residues" evidence="1">
    <location>
        <begin position="1"/>
        <end position="13"/>
    </location>
</feature>
<evidence type="ECO:0000313" key="4">
    <source>
        <dbReference type="Proteomes" id="UP001596119"/>
    </source>
</evidence>
<dbReference type="Proteomes" id="UP001596119">
    <property type="component" value="Unassembled WGS sequence"/>
</dbReference>
<gene>
    <name evidence="3" type="ORF">ACFQH9_08790</name>
</gene>
<feature type="transmembrane region" description="Helical" evidence="2">
    <location>
        <begin position="153"/>
        <end position="173"/>
    </location>
</feature>
<evidence type="ECO:0000256" key="2">
    <source>
        <dbReference type="SAM" id="Phobius"/>
    </source>
</evidence>
<keyword evidence="2" id="KW-0812">Transmembrane</keyword>
<feature type="transmembrane region" description="Helical" evidence="2">
    <location>
        <begin position="97"/>
        <end position="114"/>
    </location>
</feature>
<comment type="caution">
    <text evidence="3">The sequence shown here is derived from an EMBL/GenBank/DDBJ whole genome shotgun (WGS) entry which is preliminary data.</text>
</comment>